<dbReference type="Proteomes" id="UP000242682">
    <property type="component" value="Unassembled WGS sequence"/>
</dbReference>
<proteinExistence type="predicted"/>
<protein>
    <submittedName>
        <fullName evidence="2">Uncharacterized protein</fullName>
    </submittedName>
</protein>
<dbReference type="OrthoDB" id="2912488at2"/>
<dbReference type="RefSeq" id="WP_106532495.1">
    <property type="nucleotide sequence ID" value="NZ_PYAT01000003.1"/>
</dbReference>
<feature type="transmembrane region" description="Helical" evidence="1">
    <location>
        <begin position="57"/>
        <end position="76"/>
    </location>
</feature>
<sequence>MKIVWLVFTLIPAPFLFHFYEYGEHIQHEEAPYLLHGSALAVVLSGFLAGQIRISTVVFVNIFTVLISVALVMYFIPDDGWFKPVGRTGAVVFTGIVYLIGQLIIRSFSSSFFNKRLNH</sequence>
<evidence type="ECO:0000313" key="3">
    <source>
        <dbReference type="Proteomes" id="UP000242682"/>
    </source>
</evidence>
<evidence type="ECO:0000313" key="2">
    <source>
        <dbReference type="EMBL" id="PSL40984.1"/>
    </source>
</evidence>
<keyword evidence="3" id="KW-1185">Reference proteome</keyword>
<keyword evidence="1" id="KW-0472">Membrane</keyword>
<accession>A0A2P8H443</accession>
<feature type="transmembrane region" description="Helical" evidence="1">
    <location>
        <begin position="88"/>
        <end position="108"/>
    </location>
</feature>
<keyword evidence="1" id="KW-0812">Transmembrane</keyword>
<keyword evidence="1" id="KW-1133">Transmembrane helix</keyword>
<reference evidence="2 3" key="1">
    <citation type="submission" date="2018-03" db="EMBL/GenBank/DDBJ databases">
        <title>Genomic Encyclopedia of Type Strains, Phase III (KMG-III): the genomes of soil and plant-associated and newly described type strains.</title>
        <authorList>
            <person name="Whitman W."/>
        </authorList>
    </citation>
    <scope>NUCLEOTIDE SEQUENCE [LARGE SCALE GENOMIC DNA]</scope>
    <source>
        <strain evidence="2 3">CGMCC 1.12259</strain>
    </source>
</reference>
<dbReference type="AlphaFoldDB" id="A0A2P8H443"/>
<name>A0A2P8H443_9BACL</name>
<feature type="transmembrane region" description="Helical" evidence="1">
    <location>
        <begin position="33"/>
        <end position="50"/>
    </location>
</feature>
<dbReference type="EMBL" id="PYAT01000003">
    <property type="protein sequence ID" value="PSL40984.1"/>
    <property type="molecule type" value="Genomic_DNA"/>
</dbReference>
<comment type="caution">
    <text evidence="2">The sequence shown here is derived from an EMBL/GenBank/DDBJ whole genome shotgun (WGS) entry which is preliminary data.</text>
</comment>
<gene>
    <name evidence="2" type="ORF">B0H99_103117</name>
</gene>
<organism evidence="2 3">
    <name type="scientific">Planomicrobium soli</name>
    <dbReference type="NCBI Taxonomy" id="1176648"/>
    <lineage>
        <taxon>Bacteria</taxon>
        <taxon>Bacillati</taxon>
        <taxon>Bacillota</taxon>
        <taxon>Bacilli</taxon>
        <taxon>Bacillales</taxon>
        <taxon>Caryophanaceae</taxon>
        <taxon>Planomicrobium</taxon>
    </lineage>
</organism>
<evidence type="ECO:0000256" key="1">
    <source>
        <dbReference type="SAM" id="Phobius"/>
    </source>
</evidence>